<accession>A0A4U9XMD2</accession>
<dbReference type="Proteomes" id="UP000304914">
    <property type="component" value="Chromosome"/>
</dbReference>
<name>A0A4U9XMD2_9STRE</name>
<feature type="domain" description="CD1375-like" evidence="1">
    <location>
        <begin position="2"/>
        <end position="51"/>
    </location>
</feature>
<evidence type="ECO:0000313" key="7">
    <source>
        <dbReference type="Proteomes" id="UP000394068"/>
    </source>
</evidence>
<evidence type="ECO:0000313" key="5">
    <source>
        <dbReference type="EMBL" id="VTS32131.1"/>
    </source>
</evidence>
<evidence type="ECO:0000313" key="3">
    <source>
        <dbReference type="EMBL" id="VTS14210.1"/>
    </source>
</evidence>
<organism evidence="2 7">
    <name type="scientific">Streptococcus pseudoporcinus</name>
    <dbReference type="NCBI Taxonomy" id="361101"/>
    <lineage>
        <taxon>Bacteria</taxon>
        <taxon>Bacillati</taxon>
        <taxon>Bacillota</taxon>
        <taxon>Bacilli</taxon>
        <taxon>Lactobacillales</taxon>
        <taxon>Streptococcaceae</taxon>
        <taxon>Streptococcus</taxon>
    </lineage>
</organism>
<proteinExistence type="predicted"/>
<dbReference type="EMBL" id="CABEHT010000003">
    <property type="protein sequence ID" value="VTS32131.1"/>
    <property type="molecule type" value="Genomic_DNA"/>
</dbReference>
<dbReference type="EMBL" id="LR594035">
    <property type="protein sequence ID" value="VTS20217.1"/>
    <property type="molecule type" value="Genomic_DNA"/>
</dbReference>
<gene>
    <name evidence="3" type="ORF">NCTC5385_00331</name>
    <name evidence="4" type="ORF">NCTC5385_00902</name>
    <name evidence="2" type="ORF">NCTC5386_01010</name>
    <name evidence="5" type="ORF">NCTC5386_02210</name>
</gene>
<sequence>MTFLELCAYNVVYNGYSYAKIPAILKPKVKENIIALVGAENTELIDQILAS</sequence>
<evidence type="ECO:0000313" key="6">
    <source>
        <dbReference type="Proteomes" id="UP000304914"/>
    </source>
</evidence>
<evidence type="ECO:0000313" key="2">
    <source>
        <dbReference type="EMBL" id="VTS13521.1"/>
    </source>
</evidence>
<evidence type="ECO:0000313" key="4">
    <source>
        <dbReference type="EMBL" id="VTS20217.1"/>
    </source>
</evidence>
<dbReference type="Pfam" id="PF23792">
    <property type="entry name" value="CD1375-like"/>
    <property type="match status" value="1"/>
</dbReference>
<dbReference type="EMBL" id="LR594035">
    <property type="protein sequence ID" value="VTS14210.1"/>
    <property type="molecule type" value="Genomic_DNA"/>
</dbReference>
<dbReference type="Proteomes" id="UP000394068">
    <property type="component" value="Unassembled WGS sequence"/>
</dbReference>
<protein>
    <recommendedName>
        <fullName evidence="1">CD1375-like domain-containing protein</fullName>
    </recommendedName>
</protein>
<dbReference type="InterPro" id="IPR056265">
    <property type="entry name" value="CD1375-like_dom"/>
</dbReference>
<reference evidence="6 7" key="1">
    <citation type="submission" date="2019-05" db="EMBL/GenBank/DDBJ databases">
        <authorList>
            <consortium name="Pathogen Informatics"/>
        </authorList>
    </citation>
    <scope>NUCLEOTIDE SEQUENCE [LARGE SCALE GENOMIC DNA]</scope>
    <source>
        <strain evidence="3 6">NCTC5385</strain>
        <strain evidence="2 7">NCTC5386</strain>
    </source>
</reference>
<evidence type="ECO:0000259" key="1">
    <source>
        <dbReference type="Pfam" id="PF23792"/>
    </source>
</evidence>
<dbReference type="EMBL" id="CABEHT010000001">
    <property type="protein sequence ID" value="VTS13521.1"/>
    <property type="molecule type" value="Genomic_DNA"/>
</dbReference>
<dbReference type="AlphaFoldDB" id="A0A4U9XMD2"/>
<dbReference type="RefSeq" id="WP_171011224.1">
    <property type="nucleotide sequence ID" value="NZ_CABEHT010000001.1"/>
</dbReference>